<dbReference type="InterPro" id="IPR037175">
    <property type="entry name" value="KFase_sf"/>
</dbReference>
<dbReference type="Pfam" id="PF04199">
    <property type="entry name" value="Cyclase"/>
    <property type="match status" value="1"/>
</dbReference>
<dbReference type="InterPro" id="IPR007325">
    <property type="entry name" value="KFase/CYL"/>
</dbReference>
<reference evidence="1 2" key="1">
    <citation type="journal article" date="2019" name="Int. J. Syst. Evol. Microbiol.">
        <title>The Global Catalogue of Microorganisms (GCM) 10K type strain sequencing project: providing services to taxonomists for standard genome sequencing and annotation.</title>
        <authorList>
            <consortium name="The Broad Institute Genomics Platform"/>
            <consortium name="The Broad Institute Genome Sequencing Center for Infectious Disease"/>
            <person name="Wu L."/>
            <person name="Ma J."/>
        </authorList>
    </citation>
    <scope>NUCLEOTIDE SEQUENCE [LARGE SCALE GENOMIC DNA]</scope>
    <source>
        <strain evidence="1 2">JCM 14545</strain>
    </source>
</reference>
<sequence length="227" mass="24000">MNGKRIVDLSHEVYEGMLTHPWMPKPTVTEYISREQSAGFLTGGVSFHQVQVTMAGSTGTVLQVPFQYYAEGPDLAGFPVEHLVDVPIVVVPAAGHPEIPVGVFADLGDLEGTAVLLHTGQDRLWGTSDYFEDTCFLAPETVDYLTEARPRVVGVDSKNTDSGADQGKPAQHRLLGAGIAVLTSLTGLGSLPRTGAALTVLPVPVAGAGSFPVRPVAVIEEADRKDA</sequence>
<dbReference type="Proteomes" id="UP001501116">
    <property type="component" value="Unassembled WGS sequence"/>
</dbReference>
<protein>
    <submittedName>
        <fullName evidence="1">Cyclase family protein</fullName>
    </submittedName>
</protein>
<organism evidence="1 2">
    <name type="scientific">Amycolatopsis minnesotensis</name>
    <dbReference type="NCBI Taxonomy" id="337894"/>
    <lineage>
        <taxon>Bacteria</taxon>
        <taxon>Bacillati</taxon>
        <taxon>Actinomycetota</taxon>
        <taxon>Actinomycetes</taxon>
        <taxon>Pseudonocardiales</taxon>
        <taxon>Pseudonocardiaceae</taxon>
        <taxon>Amycolatopsis</taxon>
    </lineage>
</organism>
<name>A0ABN2QKE2_9PSEU</name>
<accession>A0ABN2QKE2</accession>
<keyword evidence="2" id="KW-1185">Reference proteome</keyword>
<comment type="caution">
    <text evidence="1">The sequence shown here is derived from an EMBL/GenBank/DDBJ whole genome shotgun (WGS) entry which is preliminary data.</text>
</comment>
<dbReference type="SUPFAM" id="SSF102198">
    <property type="entry name" value="Putative cyclase"/>
    <property type="match status" value="1"/>
</dbReference>
<evidence type="ECO:0000313" key="1">
    <source>
        <dbReference type="EMBL" id="GAA1953619.1"/>
    </source>
</evidence>
<dbReference type="EMBL" id="BAAANN010000008">
    <property type="protein sequence ID" value="GAA1953619.1"/>
    <property type="molecule type" value="Genomic_DNA"/>
</dbReference>
<proteinExistence type="predicted"/>
<gene>
    <name evidence="1" type="ORF">GCM10009754_23550</name>
</gene>
<dbReference type="Gene3D" id="3.50.30.50">
    <property type="entry name" value="Putative cyclase"/>
    <property type="match status" value="1"/>
</dbReference>
<evidence type="ECO:0000313" key="2">
    <source>
        <dbReference type="Proteomes" id="UP001501116"/>
    </source>
</evidence>